<sequence length="158" mass="17587">MTNAHANWLTVEYPRVASFCIPPNATHELMDDDCTICVTHHETDVLAGLFPLRQSATASKDSLERELRDFTDRCVRPRSEVSSESYEPAIDVDFHGVACIQSVLTIGADRIWMARAYARIGGNNLLLVHWNGPRDIATEFPLKLFSSLVPLFAIQGDG</sequence>
<dbReference type="RefSeq" id="WP_145073508.1">
    <property type="nucleotide sequence ID" value="NZ_CP036298.1"/>
</dbReference>
<organism evidence="1 2">
    <name type="scientific">Aureliella helgolandensis</name>
    <dbReference type="NCBI Taxonomy" id="2527968"/>
    <lineage>
        <taxon>Bacteria</taxon>
        <taxon>Pseudomonadati</taxon>
        <taxon>Planctomycetota</taxon>
        <taxon>Planctomycetia</taxon>
        <taxon>Pirellulales</taxon>
        <taxon>Pirellulaceae</taxon>
        <taxon>Aureliella</taxon>
    </lineage>
</organism>
<dbReference type="AlphaFoldDB" id="A0A518G102"/>
<dbReference type="KEGG" id="ahel:Q31a_05400"/>
<dbReference type="EMBL" id="CP036298">
    <property type="protein sequence ID" value="QDV22256.1"/>
    <property type="molecule type" value="Genomic_DNA"/>
</dbReference>
<proteinExistence type="predicted"/>
<dbReference type="OrthoDB" id="9890485at2"/>
<name>A0A518G102_9BACT</name>
<evidence type="ECO:0000313" key="1">
    <source>
        <dbReference type="EMBL" id="QDV22256.1"/>
    </source>
</evidence>
<dbReference type="Proteomes" id="UP000318017">
    <property type="component" value="Chromosome"/>
</dbReference>
<reference evidence="1 2" key="1">
    <citation type="submission" date="2019-02" db="EMBL/GenBank/DDBJ databases">
        <title>Deep-cultivation of Planctomycetes and their phenomic and genomic characterization uncovers novel biology.</title>
        <authorList>
            <person name="Wiegand S."/>
            <person name="Jogler M."/>
            <person name="Boedeker C."/>
            <person name="Pinto D."/>
            <person name="Vollmers J."/>
            <person name="Rivas-Marin E."/>
            <person name="Kohn T."/>
            <person name="Peeters S.H."/>
            <person name="Heuer A."/>
            <person name="Rast P."/>
            <person name="Oberbeckmann S."/>
            <person name="Bunk B."/>
            <person name="Jeske O."/>
            <person name="Meyerdierks A."/>
            <person name="Storesund J.E."/>
            <person name="Kallscheuer N."/>
            <person name="Luecker S."/>
            <person name="Lage O.M."/>
            <person name="Pohl T."/>
            <person name="Merkel B.J."/>
            <person name="Hornburger P."/>
            <person name="Mueller R.-W."/>
            <person name="Bruemmer F."/>
            <person name="Labrenz M."/>
            <person name="Spormann A.M."/>
            <person name="Op den Camp H."/>
            <person name="Overmann J."/>
            <person name="Amann R."/>
            <person name="Jetten M.S.M."/>
            <person name="Mascher T."/>
            <person name="Medema M.H."/>
            <person name="Devos D.P."/>
            <person name="Kaster A.-K."/>
            <person name="Ovreas L."/>
            <person name="Rohde M."/>
            <person name="Galperin M.Y."/>
            <person name="Jogler C."/>
        </authorList>
    </citation>
    <scope>NUCLEOTIDE SEQUENCE [LARGE SCALE GENOMIC DNA]</scope>
    <source>
        <strain evidence="1 2">Q31a</strain>
    </source>
</reference>
<evidence type="ECO:0000313" key="2">
    <source>
        <dbReference type="Proteomes" id="UP000318017"/>
    </source>
</evidence>
<gene>
    <name evidence="1" type="ORF">Q31a_05400</name>
</gene>
<accession>A0A518G102</accession>
<keyword evidence="2" id="KW-1185">Reference proteome</keyword>
<protein>
    <submittedName>
        <fullName evidence="1">Uncharacterized protein</fullName>
    </submittedName>
</protein>